<reference evidence="3" key="1">
    <citation type="submission" date="2017-10" db="EMBL/GenBank/DDBJ databases">
        <title>Completed PacBio SMRT sequence of Methylosinus trichosporium OB3b reveals presence of a third large plasmid.</title>
        <authorList>
            <person name="Charles T.C."/>
            <person name="Lynch M.D.J."/>
            <person name="Heil J.R."/>
            <person name="Cheng J."/>
        </authorList>
    </citation>
    <scope>NUCLEOTIDE SEQUENCE [LARGE SCALE GENOMIC DNA]</scope>
    <source>
        <strain evidence="3">OB3b</strain>
    </source>
</reference>
<sequence length="123" mass="12565">MNSGRVTVNAVAAILFVLQALALGFAGSAMAGVANSPFGVVCVTLDGDDGSSGSVPVERQHVCPCCVIHSSSAIEIDGGVVTVVVLRRERPVASPWSEFRTDVAGVSPELRPLSPRAPPAVLA</sequence>
<organism evidence="2 3">
    <name type="scientific">Methylosinus trichosporium (strain ATCC 35070 / NCIMB 11131 / UNIQEM 75 / OB3b)</name>
    <dbReference type="NCBI Taxonomy" id="595536"/>
    <lineage>
        <taxon>Bacteria</taxon>
        <taxon>Pseudomonadati</taxon>
        <taxon>Pseudomonadota</taxon>
        <taxon>Alphaproteobacteria</taxon>
        <taxon>Hyphomicrobiales</taxon>
        <taxon>Methylocystaceae</taxon>
        <taxon>Methylosinus</taxon>
    </lineage>
</organism>
<dbReference type="RefSeq" id="WP_003615342.1">
    <property type="nucleotide sequence ID" value="NZ_ADVE02000001.1"/>
</dbReference>
<keyword evidence="1" id="KW-0732">Signal</keyword>
<evidence type="ECO:0000313" key="3">
    <source>
        <dbReference type="Proteomes" id="UP000230709"/>
    </source>
</evidence>
<evidence type="ECO:0008006" key="4">
    <source>
        <dbReference type="Google" id="ProtNLM"/>
    </source>
</evidence>
<dbReference type="Proteomes" id="UP000230709">
    <property type="component" value="Chromosome"/>
</dbReference>
<dbReference type="AlphaFoldDB" id="A0A2D2CWU8"/>
<accession>A0A2D2CWU8</accession>
<feature type="chain" id="PRO_5013541297" description="DUF2946 domain-containing protein" evidence="1">
    <location>
        <begin position="32"/>
        <end position="123"/>
    </location>
</feature>
<dbReference type="KEGG" id="mtw:CQW49_04390"/>
<feature type="signal peptide" evidence="1">
    <location>
        <begin position="1"/>
        <end position="31"/>
    </location>
</feature>
<proteinExistence type="predicted"/>
<keyword evidence="3" id="KW-1185">Reference proteome</keyword>
<evidence type="ECO:0000313" key="2">
    <source>
        <dbReference type="EMBL" id="ATQ67218.1"/>
    </source>
</evidence>
<gene>
    <name evidence="2" type="ORF">CQW49_04390</name>
</gene>
<evidence type="ECO:0000256" key="1">
    <source>
        <dbReference type="SAM" id="SignalP"/>
    </source>
</evidence>
<name>A0A2D2CWU8_METT3</name>
<dbReference type="EMBL" id="CP023737">
    <property type="protein sequence ID" value="ATQ67218.1"/>
    <property type="molecule type" value="Genomic_DNA"/>
</dbReference>
<protein>
    <recommendedName>
        <fullName evidence="4">DUF2946 domain-containing protein</fullName>
    </recommendedName>
</protein>